<keyword evidence="5 13" id="KW-0812">Transmembrane</keyword>
<dbReference type="InterPro" id="IPR033479">
    <property type="entry name" value="dCache_1"/>
</dbReference>
<evidence type="ECO:0000259" key="15">
    <source>
        <dbReference type="PROSITE" id="PS50113"/>
    </source>
</evidence>
<dbReference type="PANTHER" id="PTHR44757:SF2">
    <property type="entry name" value="BIOFILM ARCHITECTURE MAINTENANCE PROTEIN MBAA"/>
    <property type="match status" value="1"/>
</dbReference>
<feature type="region of interest" description="Disordered" evidence="12">
    <location>
        <begin position="308"/>
        <end position="332"/>
    </location>
</feature>
<evidence type="ECO:0000256" key="5">
    <source>
        <dbReference type="ARBA" id="ARBA00022692"/>
    </source>
</evidence>
<feature type="domain" description="PAC" evidence="15">
    <location>
        <begin position="424"/>
        <end position="475"/>
    </location>
</feature>
<evidence type="ECO:0000256" key="7">
    <source>
        <dbReference type="ARBA" id="ARBA00022777"/>
    </source>
</evidence>
<dbReference type="PROSITE" id="PS50113">
    <property type="entry name" value="PAC"/>
    <property type="match status" value="1"/>
</dbReference>
<sequence length="719" mass="77905">MNLTLKFKAALVTTGAVLATVSLAGAWLYRQQARDHVALLRGQQDTLASEVADDLDEQLASILSVLVRAAKRVDADVLAYPEARVRFFELSALKPPFNGAAIVSADGIVVYNDTPNAGPANISDRDYFRQARVTGQPTISLPVKSRANGHPSVLMTVPLFDADHRFIGALVGGLDLVSDNALSQWGRSRVGATGRYEISTRGTTPVYVMHPDPSMLLAPAANPATLDDFDTSRDFITRRSLRSVPWELRVVIPATEAHGPLVRAHRALLWVLVMTGLISAVAVSAGVGRLMRPLERLTLILRQQRAAGAAQAPASKPRPAAVDEGGEGDEGDEWDRLAGAFESLLRDLRVQRAEMAAVYDTSPLGVFRAALDGRLTDVNEAYLRIHGFSHRADAAEGWLSLLPIDRQAEARRAWQKIVTEPVGMHVTRKLHRTDGKPLVLVVRSAPVMIDGRVQGHVGTVADITDRIEGERALRMQAALFEATTDVVVQTDRWGRLIYMNPAARRLAGLAPDAPIQHLKALSLLPPETEARHGVEIVPQALEKGFWAGETLQWDAQRRAMLTHHLLVAHKDRHGQVEAFSAVLRDISVQRAAQQASHRSEALLRALTDAVPMAVLVVDRDGRCVDLNPAFEAWAGTPRDGLLGRLASEVMVPAGPSAPGPNWIERANAGEELTFAPVAAAPGAARWLRLRCLPLQDEQGAADGFVAIAGSIYPVPDDRG</sequence>
<reference evidence="16 17" key="1">
    <citation type="submission" date="2024-04" db="EMBL/GenBank/DDBJ databases">
        <title>Novel species of the genus Ideonella isolated from streams.</title>
        <authorList>
            <person name="Lu H."/>
        </authorList>
    </citation>
    <scope>NUCLEOTIDE SEQUENCE [LARGE SCALE GENOMIC DNA]</scope>
    <source>
        <strain evidence="16 17">DXS29W</strain>
    </source>
</reference>
<evidence type="ECO:0000259" key="14">
    <source>
        <dbReference type="PROSITE" id="PS50112"/>
    </source>
</evidence>
<evidence type="ECO:0000256" key="10">
    <source>
        <dbReference type="ARBA" id="ARBA00023012"/>
    </source>
</evidence>
<dbReference type="Proteomes" id="UP001371218">
    <property type="component" value="Unassembled WGS sequence"/>
</dbReference>
<dbReference type="SMART" id="SM00091">
    <property type="entry name" value="PAS"/>
    <property type="match status" value="3"/>
</dbReference>
<keyword evidence="3" id="KW-0597">Phosphoprotein</keyword>
<dbReference type="InterPro" id="IPR052155">
    <property type="entry name" value="Biofilm_reg_signaling"/>
</dbReference>
<dbReference type="CDD" id="cd12914">
    <property type="entry name" value="PDC1_DGC_like"/>
    <property type="match status" value="1"/>
</dbReference>
<feature type="domain" description="PAS" evidence="14">
    <location>
        <begin position="599"/>
        <end position="644"/>
    </location>
</feature>
<feature type="domain" description="PAS" evidence="14">
    <location>
        <begin position="472"/>
        <end position="544"/>
    </location>
</feature>
<dbReference type="EMBL" id="JBBUTG010000006">
    <property type="protein sequence ID" value="MEK8031746.1"/>
    <property type="molecule type" value="Genomic_DNA"/>
</dbReference>
<keyword evidence="9 13" id="KW-1133">Transmembrane helix</keyword>
<dbReference type="Pfam" id="PF08448">
    <property type="entry name" value="PAS_4"/>
    <property type="match status" value="3"/>
</dbReference>
<keyword evidence="8" id="KW-0067">ATP-binding</keyword>
<keyword evidence="11 13" id="KW-0472">Membrane</keyword>
<dbReference type="RefSeq" id="WP_341426129.1">
    <property type="nucleotide sequence ID" value="NZ_JBBUTG010000006.1"/>
</dbReference>
<keyword evidence="6" id="KW-0547">Nucleotide-binding</keyword>
<dbReference type="InterPro" id="IPR000014">
    <property type="entry name" value="PAS"/>
</dbReference>
<evidence type="ECO:0000256" key="2">
    <source>
        <dbReference type="ARBA" id="ARBA00022475"/>
    </source>
</evidence>
<dbReference type="CDD" id="cd00130">
    <property type="entry name" value="PAS"/>
    <property type="match status" value="3"/>
</dbReference>
<gene>
    <name evidence="16" type="ORF">AACH06_13040</name>
</gene>
<dbReference type="PROSITE" id="PS50112">
    <property type="entry name" value="PAS"/>
    <property type="match status" value="2"/>
</dbReference>
<feature type="transmembrane region" description="Helical" evidence="13">
    <location>
        <begin position="267"/>
        <end position="287"/>
    </location>
</feature>
<evidence type="ECO:0000256" key="4">
    <source>
        <dbReference type="ARBA" id="ARBA00022679"/>
    </source>
</evidence>
<keyword evidence="7" id="KW-0418">Kinase</keyword>
<evidence type="ECO:0000256" key="8">
    <source>
        <dbReference type="ARBA" id="ARBA00022840"/>
    </source>
</evidence>
<dbReference type="InterPro" id="IPR000700">
    <property type="entry name" value="PAS-assoc_C"/>
</dbReference>
<organism evidence="16 17">
    <name type="scientific">Ideonella lacteola</name>
    <dbReference type="NCBI Taxonomy" id="2984193"/>
    <lineage>
        <taxon>Bacteria</taxon>
        <taxon>Pseudomonadati</taxon>
        <taxon>Pseudomonadota</taxon>
        <taxon>Betaproteobacteria</taxon>
        <taxon>Burkholderiales</taxon>
        <taxon>Sphaerotilaceae</taxon>
        <taxon>Ideonella</taxon>
    </lineage>
</organism>
<dbReference type="Gene3D" id="3.30.450.20">
    <property type="entry name" value="PAS domain"/>
    <property type="match status" value="4"/>
</dbReference>
<evidence type="ECO:0000313" key="17">
    <source>
        <dbReference type="Proteomes" id="UP001371218"/>
    </source>
</evidence>
<dbReference type="SUPFAM" id="SSF55785">
    <property type="entry name" value="PYP-like sensor domain (PAS domain)"/>
    <property type="match status" value="3"/>
</dbReference>
<dbReference type="InterPro" id="IPR029151">
    <property type="entry name" value="Sensor-like_sf"/>
</dbReference>
<dbReference type="SMART" id="SM00086">
    <property type="entry name" value="PAC"/>
    <property type="match status" value="2"/>
</dbReference>
<keyword evidence="17" id="KW-1185">Reference proteome</keyword>
<evidence type="ECO:0000256" key="11">
    <source>
        <dbReference type="ARBA" id="ARBA00023136"/>
    </source>
</evidence>
<evidence type="ECO:0000256" key="6">
    <source>
        <dbReference type="ARBA" id="ARBA00022741"/>
    </source>
</evidence>
<dbReference type="Pfam" id="PF02743">
    <property type="entry name" value="dCache_1"/>
    <property type="match status" value="1"/>
</dbReference>
<keyword evidence="10" id="KW-0902">Two-component regulatory system</keyword>
<accession>A0ABU9BPG0</accession>
<dbReference type="SUPFAM" id="SSF103190">
    <property type="entry name" value="Sensory domain-like"/>
    <property type="match status" value="1"/>
</dbReference>
<keyword evidence="4" id="KW-0808">Transferase</keyword>
<comment type="subcellular location">
    <subcellularLocation>
        <location evidence="1">Cell membrane</location>
        <topology evidence="1">Multi-pass membrane protein</topology>
    </subcellularLocation>
</comment>
<evidence type="ECO:0000256" key="1">
    <source>
        <dbReference type="ARBA" id="ARBA00004651"/>
    </source>
</evidence>
<dbReference type="PANTHER" id="PTHR44757">
    <property type="entry name" value="DIGUANYLATE CYCLASE DGCP"/>
    <property type="match status" value="1"/>
</dbReference>
<dbReference type="NCBIfam" id="TIGR00229">
    <property type="entry name" value="sensory_box"/>
    <property type="match status" value="2"/>
</dbReference>
<proteinExistence type="predicted"/>
<comment type="caution">
    <text evidence="16">The sequence shown here is derived from an EMBL/GenBank/DDBJ whole genome shotgun (WGS) entry which is preliminary data.</text>
</comment>
<evidence type="ECO:0000256" key="9">
    <source>
        <dbReference type="ARBA" id="ARBA00022989"/>
    </source>
</evidence>
<dbReference type="InterPro" id="IPR001610">
    <property type="entry name" value="PAC"/>
</dbReference>
<evidence type="ECO:0000313" key="16">
    <source>
        <dbReference type="EMBL" id="MEK8031746.1"/>
    </source>
</evidence>
<protein>
    <submittedName>
        <fullName evidence="16">PAS domain-containing protein</fullName>
    </submittedName>
</protein>
<dbReference type="InterPro" id="IPR035965">
    <property type="entry name" value="PAS-like_dom_sf"/>
</dbReference>
<dbReference type="InterPro" id="IPR013656">
    <property type="entry name" value="PAS_4"/>
</dbReference>
<evidence type="ECO:0000256" key="12">
    <source>
        <dbReference type="SAM" id="MobiDB-lite"/>
    </source>
</evidence>
<evidence type="ECO:0000256" key="3">
    <source>
        <dbReference type="ARBA" id="ARBA00022553"/>
    </source>
</evidence>
<keyword evidence="2" id="KW-1003">Cell membrane</keyword>
<name>A0ABU9BPG0_9BURK</name>
<evidence type="ECO:0000256" key="13">
    <source>
        <dbReference type="SAM" id="Phobius"/>
    </source>
</evidence>